<reference evidence="2" key="1">
    <citation type="submission" date="2021-01" db="EMBL/GenBank/DDBJ databases">
        <title>Whole genome shotgun sequence of Planosporangium mesophilum NBRC 109066.</title>
        <authorList>
            <person name="Komaki H."/>
            <person name="Tamura T."/>
        </authorList>
    </citation>
    <scope>NUCLEOTIDE SEQUENCE</scope>
    <source>
        <strain evidence="2">NBRC 109066</strain>
    </source>
</reference>
<protein>
    <submittedName>
        <fullName evidence="2">Uncharacterized protein</fullName>
    </submittedName>
</protein>
<dbReference type="Proteomes" id="UP000599074">
    <property type="component" value="Unassembled WGS sequence"/>
</dbReference>
<organism evidence="2 3">
    <name type="scientific">Planosporangium mesophilum</name>
    <dbReference type="NCBI Taxonomy" id="689768"/>
    <lineage>
        <taxon>Bacteria</taxon>
        <taxon>Bacillati</taxon>
        <taxon>Actinomycetota</taxon>
        <taxon>Actinomycetes</taxon>
        <taxon>Micromonosporales</taxon>
        <taxon>Micromonosporaceae</taxon>
        <taxon>Planosporangium</taxon>
    </lineage>
</organism>
<name>A0A8J3TC16_9ACTN</name>
<comment type="caution">
    <text evidence="2">The sequence shown here is derived from an EMBL/GenBank/DDBJ whole genome shotgun (WGS) entry which is preliminary data.</text>
</comment>
<evidence type="ECO:0000313" key="2">
    <source>
        <dbReference type="EMBL" id="GII22571.1"/>
    </source>
</evidence>
<dbReference type="RefSeq" id="WP_168114564.1">
    <property type="nucleotide sequence ID" value="NZ_BOON01000018.1"/>
</dbReference>
<proteinExistence type="predicted"/>
<dbReference type="EMBL" id="BOON01000018">
    <property type="protein sequence ID" value="GII22571.1"/>
    <property type="molecule type" value="Genomic_DNA"/>
</dbReference>
<sequence length="97" mass="10850">MTQPALVSDRQSWEDLLGGLRETVLAVAGLYDAITGRINQKDHDMTDPDLEAELEDERRRRLDYETDFDLDGDYDPTPADDLDAHGGDDGGPDLEEE</sequence>
<feature type="compositionally biased region" description="Acidic residues" evidence="1">
    <location>
        <begin position="65"/>
        <end position="81"/>
    </location>
</feature>
<evidence type="ECO:0000313" key="3">
    <source>
        <dbReference type="Proteomes" id="UP000599074"/>
    </source>
</evidence>
<gene>
    <name evidence="2" type="ORF">Pme01_21680</name>
</gene>
<keyword evidence="3" id="KW-1185">Reference proteome</keyword>
<feature type="region of interest" description="Disordered" evidence="1">
    <location>
        <begin position="40"/>
        <end position="97"/>
    </location>
</feature>
<accession>A0A8J3TC16</accession>
<evidence type="ECO:0000256" key="1">
    <source>
        <dbReference type="SAM" id="MobiDB-lite"/>
    </source>
</evidence>
<dbReference type="AlphaFoldDB" id="A0A8J3TC16"/>